<gene>
    <name evidence="2" type="ORF">BPOR_0675g00040</name>
</gene>
<accession>A0A4Z1KPQ5</accession>
<proteinExistence type="predicted"/>
<evidence type="ECO:0000256" key="1">
    <source>
        <dbReference type="SAM" id="MobiDB-lite"/>
    </source>
</evidence>
<evidence type="ECO:0000313" key="3">
    <source>
        <dbReference type="Proteomes" id="UP000297280"/>
    </source>
</evidence>
<dbReference type="EMBL" id="PQXO01000674">
    <property type="protein sequence ID" value="TGO83255.1"/>
    <property type="molecule type" value="Genomic_DNA"/>
</dbReference>
<comment type="caution">
    <text evidence="2">The sequence shown here is derived from an EMBL/GenBank/DDBJ whole genome shotgun (WGS) entry which is preliminary data.</text>
</comment>
<reference evidence="2 3" key="1">
    <citation type="submission" date="2017-12" db="EMBL/GenBank/DDBJ databases">
        <title>Comparative genomics of Botrytis spp.</title>
        <authorList>
            <person name="Valero-Jimenez C.A."/>
            <person name="Tapia P."/>
            <person name="Veloso J."/>
            <person name="Silva-Moreno E."/>
            <person name="Staats M."/>
            <person name="Valdes J.H."/>
            <person name="Van Kan J.A.L."/>
        </authorList>
    </citation>
    <scope>NUCLEOTIDE SEQUENCE [LARGE SCALE GENOMIC DNA]</scope>
    <source>
        <strain evidence="2 3">MUCL3349</strain>
    </source>
</reference>
<feature type="compositionally biased region" description="Basic and acidic residues" evidence="1">
    <location>
        <begin position="44"/>
        <end position="59"/>
    </location>
</feature>
<dbReference type="AlphaFoldDB" id="A0A4Z1KPQ5"/>
<feature type="region of interest" description="Disordered" evidence="1">
    <location>
        <begin position="29"/>
        <end position="59"/>
    </location>
</feature>
<sequence>MTERSNTRPVPYIVATADKESKLIRLINQKSYEPANGGRSSQYHAEDNDAARHGESMAQ</sequence>
<keyword evidence="3" id="KW-1185">Reference proteome</keyword>
<evidence type="ECO:0000313" key="2">
    <source>
        <dbReference type="EMBL" id="TGO83255.1"/>
    </source>
</evidence>
<organism evidence="2 3">
    <name type="scientific">Botrytis porri</name>
    <dbReference type="NCBI Taxonomy" id="87229"/>
    <lineage>
        <taxon>Eukaryota</taxon>
        <taxon>Fungi</taxon>
        <taxon>Dikarya</taxon>
        <taxon>Ascomycota</taxon>
        <taxon>Pezizomycotina</taxon>
        <taxon>Leotiomycetes</taxon>
        <taxon>Helotiales</taxon>
        <taxon>Sclerotiniaceae</taxon>
        <taxon>Botrytis</taxon>
    </lineage>
</organism>
<protein>
    <submittedName>
        <fullName evidence="2">Uncharacterized protein</fullName>
    </submittedName>
</protein>
<dbReference type="Proteomes" id="UP000297280">
    <property type="component" value="Unassembled WGS sequence"/>
</dbReference>
<name>A0A4Z1KPQ5_9HELO</name>